<gene>
    <name evidence="3" type="ORF">PPGU16_01650</name>
</gene>
<evidence type="ECO:0000256" key="1">
    <source>
        <dbReference type="SAM" id="MobiDB-lite"/>
    </source>
</evidence>
<dbReference type="GO" id="GO:0016887">
    <property type="term" value="F:ATP hydrolysis activity"/>
    <property type="evidence" value="ECO:0007669"/>
    <property type="project" value="InterPro"/>
</dbReference>
<organism evidence="3 4">
    <name type="scientific">Paraburkholderia largidicola</name>
    <dbReference type="NCBI Taxonomy" id="3014751"/>
    <lineage>
        <taxon>Bacteria</taxon>
        <taxon>Pseudomonadati</taxon>
        <taxon>Pseudomonadota</taxon>
        <taxon>Betaproteobacteria</taxon>
        <taxon>Burkholderiales</taxon>
        <taxon>Burkholderiaceae</taxon>
        <taxon>Paraburkholderia</taxon>
    </lineage>
</organism>
<reference evidence="3 4" key="1">
    <citation type="journal article" date="2020" name="Genes (Basel)">
        <title>Genomic Comparison of Insect Gut Symbionts from Divergent Burkholderia Subclades.</title>
        <authorList>
            <person name="Takeshita K."/>
            <person name="Kikuchi Y."/>
        </authorList>
    </citation>
    <scope>NUCLEOTIDE SEQUENCE [LARGE SCALE GENOMIC DNA]</scope>
    <source>
        <strain evidence="3 4">PGU16</strain>
    </source>
</reference>
<evidence type="ECO:0000259" key="2">
    <source>
        <dbReference type="Pfam" id="PF13401"/>
    </source>
</evidence>
<feature type="compositionally biased region" description="Pro residues" evidence="1">
    <location>
        <begin position="586"/>
        <end position="599"/>
    </location>
</feature>
<accession>A0A7I8BF74</accession>
<dbReference type="AlphaFoldDB" id="A0A7I8BF74"/>
<dbReference type="InterPro" id="IPR027417">
    <property type="entry name" value="P-loop_NTPase"/>
</dbReference>
<feature type="domain" description="ORC1/DEAH AAA+ ATPase" evidence="2">
    <location>
        <begin position="72"/>
        <end position="141"/>
    </location>
</feature>
<keyword evidence="4" id="KW-1185">Reference proteome</keyword>
<dbReference type="EMBL" id="AP023174">
    <property type="protein sequence ID" value="BCF87098.1"/>
    <property type="molecule type" value="Genomic_DNA"/>
</dbReference>
<feature type="region of interest" description="Disordered" evidence="1">
    <location>
        <begin position="571"/>
        <end position="601"/>
    </location>
</feature>
<dbReference type="RefSeq" id="WP_180721286.1">
    <property type="nucleotide sequence ID" value="NZ_AP023174.1"/>
</dbReference>
<protein>
    <recommendedName>
        <fullName evidence="2">ORC1/DEAH AAA+ ATPase domain-containing protein</fullName>
    </recommendedName>
</protein>
<dbReference type="Pfam" id="PF13401">
    <property type="entry name" value="AAA_22"/>
    <property type="match status" value="1"/>
</dbReference>
<sequence>MNPLIEFWPTGEHVEECLRTEAETVDQALLLAVHLPITLKRRSAQAGNEVDASEVDLLDSLMRPVNDGSSVIIAITGASGVGKSHMIRWLGAQLDRHPRRKDLVVVPIPKTASLREVVERILAPLSGARYDALRADLSRAVESLDPPRAAELLATALAEELGPYAAQVEEQIRASGDRTLGPRIVAANRVRDMIRDPEIRDQWFRDVLLRIVDASLSGTSDPARRQFQIADFEPPAAVASMELRRTVGQALAFLASSNGAARGIAAEVLQEVLDSALRTIFRFTEALNQRTIQEVVDEIRRELLADGKELVLLIEDLAALSGIQQPLLDIMIAESDEKGVRVRAPIRTAVAVTDGFLAGRQTVLTRAREQWVVPSEGIDEETVTRLLVEFTGRYLNAARHGIAHLKRRFNTVAPNRDDLYSWVPKFDPTLDAAWSEKLASFGSSESGYSLFPFNVAAIKSLAASVLKIGDAWTFNPRAYINEVLSSTLSQRFTFEAAGFPPANFRNPKLLSAVSVGLTYQGLTPEQLGRVTSGLAHWGGNPNTLDTAPPATRNVFDAFSLPWPFDAVVTPKPVPVDPDPHRGGKVAPPPPPPPPPPEPAESPYAQALELWDQNTRLIRTYPVRTRTLLADALNKRMNFGDYCLSGQEVNRDWFWLPPASTISNPTKGLKIEVSPPDVPISPTVIAGLKALDRWDSNGKSWSYPNGETDYAAANTLLERLEHQILDMVLDEAVRDTGIAALTLHRQDLLLGVTTRADNPSLRDLLADAPKEIAVAVDDLSQQVRRAMTTRKLATDTRPRLQERLRRYLSCYQGDGGKVLAIDNERFRQAIKQEVQDRWVFVLNGNGEAGNEVQDMLDRLEPQAVDMIVRDLATAVDLYLQEAAAAFAEDHARVAWRDEMCAIVDQASQTPAWPTGSVALSEVRGAVDRLAAEPLDQAIQRLRKVQPVDANWETHQKLAALSLVPLPQLITIYKEVALLRRFFIDLDKSIKAQTSSIDDQAAVQAHDALFRDLAWEE</sequence>
<name>A0A7I8BF74_9BURK</name>
<dbReference type="InterPro" id="IPR049945">
    <property type="entry name" value="AAA_22"/>
</dbReference>
<dbReference type="KEGG" id="plad:PPGU16_01650"/>
<evidence type="ECO:0000313" key="3">
    <source>
        <dbReference type="EMBL" id="BCF87098.1"/>
    </source>
</evidence>
<dbReference type="SUPFAM" id="SSF52540">
    <property type="entry name" value="P-loop containing nucleoside triphosphate hydrolases"/>
    <property type="match status" value="1"/>
</dbReference>
<dbReference type="Proteomes" id="UP000510888">
    <property type="component" value="Chromosome 1"/>
</dbReference>
<dbReference type="NCBIfam" id="NF041065">
    <property type="entry name" value="DpdH"/>
    <property type="match status" value="1"/>
</dbReference>
<proteinExistence type="predicted"/>
<evidence type="ECO:0000313" key="4">
    <source>
        <dbReference type="Proteomes" id="UP000510888"/>
    </source>
</evidence>